<sequence>MLTGWRLSVSKWFLIPHRYVLGIMGFFAVVNAYTMRVSLNLAITEMVPPVSVSEYYDPNGCNPEDSLLYTYKASDSEYVYDWDSTTQVIYATDGNWKALVAIRMLEGLGEGTTYPALNALLAQWVPLQERAKIGSLVYAGSQIG</sequence>
<dbReference type="EMBL" id="JARQZJ010000068">
    <property type="protein sequence ID" value="KAK9881228.1"/>
    <property type="molecule type" value="Genomic_DNA"/>
</dbReference>
<dbReference type="Gene3D" id="1.20.1250.20">
    <property type="entry name" value="MFS general substrate transporter like domains"/>
    <property type="match status" value="1"/>
</dbReference>
<accession>A0AAW1UEZ1</accession>
<evidence type="ECO:0000313" key="6">
    <source>
        <dbReference type="EMBL" id="KAK9881228.1"/>
    </source>
</evidence>
<dbReference type="InterPro" id="IPR011701">
    <property type="entry name" value="MFS"/>
</dbReference>
<protein>
    <submittedName>
        <fullName evidence="6">Uncharacterized protein</fullName>
    </submittedName>
</protein>
<keyword evidence="3 5" id="KW-1133">Transmembrane helix</keyword>
<dbReference type="GO" id="GO:0006820">
    <property type="term" value="P:monoatomic anion transport"/>
    <property type="evidence" value="ECO:0007669"/>
    <property type="project" value="TreeGrafter"/>
</dbReference>
<gene>
    <name evidence="6" type="ORF">WA026_015341</name>
</gene>
<evidence type="ECO:0000256" key="4">
    <source>
        <dbReference type="ARBA" id="ARBA00023136"/>
    </source>
</evidence>
<dbReference type="PROSITE" id="PS00217">
    <property type="entry name" value="SUGAR_TRANSPORT_2"/>
    <property type="match status" value="1"/>
</dbReference>
<feature type="transmembrane region" description="Helical" evidence="5">
    <location>
        <begin position="12"/>
        <end position="33"/>
    </location>
</feature>
<dbReference type="GO" id="GO:0016020">
    <property type="term" value="C:membrane"/>
    <property type="evidence" value="ECO:0007669"/>
    <property type="project" value="UniProtKB-SubCell"/>
</dbReference>
<comment type="subcellular location">
    <subcellularLocation>
        <location evidence="1">Membrane</location>
        <topology evidence="1">Multi-pass membrane protein</topology>
    </subcellularLocation>
</comment>
<evidence type="ECO:0000313" key="7">
    <source>
        <dbReference type="Proteomes" id="UP001431783"/>
    </source>
</evidence>
<evidence type="ECO:0000256" key="3">
    <source>
        <dbReference type="ARBA" id="ARBA00022989"/>
    </source>
</evidence>
<name>A0AAW1UEZ1_9CUCU</name>
<dbReference type="InterPro" id="IPR036259">
    <property type="entry name" value="MFS_trans_sf"/>
</dbReference>
<dbReference type="GO" id="GO:0022857">
    <property type="term" value="F:transmembrane transporter activity"/>
    <property type="evidence" value="ECO:0007669"/>
    <property type="project" value="InterPro"/>
</dbReference>
<evidence type="ECO:0000256" key="5">
    <source>
        <dbReference type="SAM" id="Phobius"/>
    </source>
</evidence>
<dbReference type="PANTHER" id="PTHR11662">
    <property type="entry name" value="SOLUTE CARRIER FAMILY 17"/>
    <property type="match status" value="1"/>
</dbReference>
<dbReference type="PANTHER" id="PTHR11662:SF415">
    <property type="entry name" value="AT30085P-RELATED"/>
    <property type="match status" value="1"/>
</dbReference>
<dbReference type="InterPro" id="IPR005829">
    <property type="entry name" value="Sugar_transporter_CS"/>
</dbReference>
<proteinExistence type="predicted"/>
<organism evidence="6 7">
    <name type="scientific">Henosepilachna vigintioctopunctata</name>
    <dbReference type="NCBI Taxonomy" id="420089"/>
    <lineage>
        <taxon>Eukaryota</taxon>
        <taxon>Metazoa</taxon>
        <taxon>Ecdysozoa</taxon>
        <taxon>Arthropoda</taxon>
        <taxon>Hexapoda</taxon>
        <taxon>Insecta</taxon>
        <taxon>Pterygota</taxon>
        <taxon>Neoptera</taxon>
        <taxon>Endopterygota</taxon>
        <taxon>Coleoptera</taxon>
        <taxon>Polyphaga</taxon>
        <taxon>Cucujiformia</taxon>
        <taxon>Coccinelloidea</taxon>
        <taxon>Coccinellidae</taxon>
        <taxon>Epilachninae</taxon>
        <taxon>Epilachnini</taxon>
        <taxon>Henosepilachna</taxon>
    </lineage>
</organism>
<dbReference type="Proteomes" id="UP001431783">
    <property type="component" value="Unassembled WGS sequence"/>
</dbReference>
<dbReference type="SUPFAM" id="SSF103473">
    <property type="entry name" value="MFS general substrate transporter"/>
    <property type="match status" value="1"/>
</dbReference>
<keyword evidence="4 5" id="KW-0472">Membrane</keyword>
<evidence type="ECO:0000256" key="1">
    <source>
        <dbReference type="ARBA" id="ARBA00004141"/>
    </source>
</evidence>
<keyword evidence="7" id="KW-1185">Reference proteome</keyword>
<comment type="caution">
    <text evidence="6">The sequence shown here is derived from an EMBL/GenBank/DDBJ whole genome shotgun (WGS) entry which is preliminary data.</text>
</comment>
<evidence type="ECO:0000256" key="2">
    <source>
        <dbReference type="ARBA" id="ARBA00022692"/>
    </source>
</evidence>
<keyword evidence="2 5" id="KW-0812">Transmembrane</keyword>
<dbReference type="InterPro" id="IPR050382">
    <property type="entry name" value="MFS_Na/Anion_cotransporter"/>
</dbReference>
<dbReference type="AlphaFoldDB" id="A0AAW1UEZ1"/>
<dbReference type="Pfam" id="PF07690">
    <property type="entry name" value="MFS_1"/>
    <property type="match status" value="1"/>
</dbReference>
<reference evidence="6 7" key="1">
    <citation type="submission" date="2023-03" db="EMBL/GenBank/DDBJ databases">
        <title>Genome insight into feeding habits of ladybird beetles.</title>
        <authorList>
            <person name="Li H.-S."/>
            <person name="Huang Y.-H."/>
            <person name="Pang H."/>
        </authorList>
    </citation>
    <scope>NUCLEOTIDE SEQUENCE [LARGE SCALE GENOMIC DNA]</scope>
    <source>
        <strain evidence="6">SYSU_2023b</strain>
        <tissue evidence="6">Whole body</tissue>
    </source>
</reference>